<evidence type="ECO:0000259" key="5">
    <source>
        <dbReference type="SMART" id="SM00563"/>
    </source>
</evidence>
<dbReference type="GO" id="GO:0006654">
    <property type="term" value="P:phosphatidic acid biosynthetic process"/>
    <property type="evidence" value="ECO:0007669"/>
    <property type="project" value="TreeGrafter"/>
</dbReference>
<accession>A0A4Q0SYV0</accession>
<dbReference type="GO" id="GO:0003841">
    <property type="term" value="F:1-acylglycerol-3-phosphate O-acyltransferase activity"/>
    <property type="evidence" value="ECO:0007669"/>
    <property type="project" value="TreeGrafter"/>
</dbReference>
<feature type="domain" description="Phospholipid/glycerol acyltransferase" evidence="5">
    <location>
        <begin position="67"/>
        <end position="179"/>
    </location>
</feature>
<dbReference type="PANTHER" id="PTHR10434">
    <property type="entry name" value="1-ACYL-SN-GLYCEROL-3-PHOSPHATE ACYLTRANSFERASE"/>
    <property type="match status" value="1"/>
</dbReference>
<comment type="pathway">
    <text evidence="1">Lipid metabolism.</text>
</comment>
<dbReference type="EMBL" id="RDSM01000003">
    <property type="protein sequence ID" value="RXH55170.1"/>
    <property type="molecule type" value="Genomic_DNA"/>
</dbReference>
<evidence type="ECO:0000313" key="7">
    <source>
        <dbReference type="Proteomes" id="UP000289437"/>
    </source>
</evidence>
<dbReference type="SUPFAM" id="SSF69593">
    <property type="entry name" value="Glycerol-3-phosphate (1)-acyltransferase"/>
    <property type="match status" value="1"/>
</dbReference>
<keyword evidence="3 6" id="KW-0012">Acyltransferase</keyword>
<dbReference type="SMART" id="SM00563">
    <property type="entry name" value="PlsC"/>
    <property type="match status" value="1"/>
</dbReference>
<dbReference type="Pfam" id="PF01553">
    <property type="entry name" value="Acyltransferase"/>
    <property type="match status" value="1"/>
</dbReference>
<gene>
    <name evidence="6" type="ORF">GRAN_4274</name>
</gene>
<proteinExistence type="predicted"/>
<protein>
    <submittedName>
        <fullName evidence="6">Phospholipid/glycerol acyltransferase</fullName>
    </submittedName>
</protein>
<feature type="transmembrane region" description="Helical" evidence="4">
    <location>
        <begin position="12"/>
        <end position="29"/>
    </location>
</feature>
<keyword evidence="4" id="KW-0472">Membrane</keyword>
<dbReference type="CDD" id="cd07989">
    <property type="entry name" value="LPLAT_AGPAT-like"/>
    <property type="match status" value="1"/>
</dbReference>
<dbReference type="AlphaFoldDB" id="A0A4Q0SYV0"/>
<keyword evidence="4" id="KW-0812">Transmembrane</keyword>
<keyword evidence="7" id="KW-1185">Reference proteome</keyword>
<evidence type="ECO:0000313" key="6">
    <source>
        <dbReference type="EMBL" id="RXH55170.1"/>
    </source>
</evidence>
<keyword evidence="4" id="KW-1133">Transmembrane helix</keyword>
<evidence type="ECO:0000256" key="3">
    <source>
        <dbReference type="ARBA" id="ARBA00023315"/>
    </source>
</evidence>
<dbReference type="PANTHER" id="PTHR10434:SF11">
    <property type="entry name" value="1-ACYL-SN-GLYCEROL-3-PHOSPHATE ACYLTRANSFERASE"/>
    <property type="match status" value="1"/>
</dbReference>
<keyword evidence="2 6" id="KW-0808">Transferase</keyword>
<reference evidence="6 7" key="1">
    <citation type="submission" date="2018-11" db="EMBL/GenBank/DDBJ databases">
        <authorList>
            <person name="Mardanov A.V."/>
            <person name="Ravin N.V."/>
            <person name="Dedysh S.N."/>
        </authorList>
    </citation>
    <scope>NUCLEOTIDE SEQUENCE [LARGE SCALE GENOMIC DNA]</scope>
    <source>
        <strain evidence="6 7">AF10</strain>
    </source>
</reference>
<organism evidence="6 7">
    <name type="scientific">Granulicella sibirica</name>
    <dbReference type="NCBI Taxonomy" id="2479048"/>
    <lineage>
        <taxon>Bacteria</taxon>
        <taxon>Pseudomonadati</taxon>
        <taxon>Acidobacteriota</taxon>
        <taxon>Terriglobia</taxon>
        <taxon>Terriglobales</taxon>
        <taxon>Acidobacteriaceae</taxon>
        <taxon>Granulicella</taxon>
    </lineage>
</organism>
<dbReference type="Proteomes" id="UP000289437">
    <property type="component" value="Unassembled WGS sequence"/>
</dbReference>
<evidence type="ECO:0000256" key="2">
    <source>
        <dbReference type="ARBA" id="ARBA00022679"/>
    </source>
</evidence>
<name>A0A4Q0SYV0_9BACT</name>
<sequence>MQFLRTLRAVRRTIVLVGVFIYAGTELILTRPKDRVARADWLHRFCARAIKRFGIKVDVIGKPPDKGVLISNHLSYMDIVTFAALHRCVFCSKAEIRTWPVLGWMTTMAGTVYVERGRGGSAVKAAKGMQEASAAGLPVIFFPEGTTSNGEGLLKFHSGLLAQAMASEEPIVPAFIRYHLDQDNGPDVSIADDVSYWGNRDMLAHIFKFLGLKGVRVEVRFAEKPIQFSADVLHRKVAADEARVAVARVGGIRV</sequence>
<comment type="caution">
    <text evidence="6">The sequence shown here is derived from an EMBL/GenBank/DDBJ whole genome shotgun (WGS) entry which is preliminary data.</text>
</comment>
<dbReference type="InterPro" id="IPR002123">
    <property type="entry name" value="Plipid/glycerol_acylTrfase"/>
</dbReference>
<evidence type="ECO:0000256" key="4">
    <source>
        <dbReference type="SAM" id="Phobius"/>
    </source>
</evidence>
<evidence type="ECO:0000256" key="1">
    <source>
        <dbReference type="ARBA" id="ARBA00005189"/>
    </source>
</evidence>
<reference evidence="7" key="2">
    <citation type="submission" date="2019-02" db="EMBL/GenBank/DDBJ databases">
        <title>Granulicella sibirica sp. nov., a psychrotolerant acidobacterium isolated from an organic soil layer in forested tundra, West Siberia.</title>
        <authorList>
            <person name="Oshkin I.Y."/>
            <person name="Kulichevskaya I.S."/>
            <person name="Rijpstra W.I.C."/>
            <person name="Sinninghe Damste J.S."/>
            <person name="Rakitin A.L."/>
            <person name="Ravin N.V."/>
            <person name="Dedysh S.N."/>
        </authorList>
    </citation>
    <scope>NUCLEOTIDE SEQUENCE [LARGE SCALE GENOMIC DNA]</scope>
    <source>
        <strain evidence="7">AF10</strain>
    </source>
</reference>